<proteinExistence type="predicted"/>
<dbReference type="RefSeq" id="XP_064721327.1">
    <property type="nucleotide sequence ID" value="XM_064865255.1"/>
</dbReference>
<dbReference type="Pfam" id="PF01814">
    <property type="entry name" value="Hemerythrin"/>
    <property type="match status" value="1"/>
</dbReference>
<dbReference type="Proteomes" id="UP001432216">
    <property type="component" value="Chromosome 5"/>
</dbReference>
<sequence length="185" mass="21159">MTGNTTVSDAIKHDHREIEQYYDQIINATDADTKTRYQNLFTWELARHSIGEELVVYPALEKYVDGGKAMADKDRQEHKKVKEMLYKFQQLSPSDNQFEATIKTLMSDLAQHIKEEETEDLVKLEQAVPTDESRSLAASFKRTKMFVPTRSHPSAPDKPPFETVAGLLAAPLDKLGDIFRKFPKE</sequence>
<protein>
    <recommendedName>
        <fullName evidence="1">Hemerythrin-like domain-containing protein</fullName>
    </recommendedName>
</protein>
<keyword evidence="3" id="KW-1185">Reference proteome</keyword>
<gene>
    <name evidence="2" type="ORF">IAS62_003413</name>
</gene>
<organism evidence="2 3">
    <name type="scientific">Cryptococcus decagattii</name>
    <dbReference type="NCBI Taxonomy" id="1859122"/>
    <lineage>
        <taxon>Eukaryota</taxon>
        <taxon>Fungi</taxon>
        <taxon>Dikarya</taxon>
        <taxon>Basidiomycota</taxon>
        <taxon>Agaricomycotina</taxon>
        <taxon>Tremellomycetes</taxon>
        <taxon>Tremellales</taxon>
        <taxon>Cryptococcaceae</taxon>
        <taxon>Cryptococcus</taxon>
        <taxon>Cryptococcus gattii species complex</taxon>
    </lineage>
</organism>
<dbReference type="PANTHER" id="PTHR35585">
    <property type="entry name" value="HHE DOMAIN PROTEIN (AFU_ORTHOLOGUE AFUA_4G00730)"/>
    <property type="match status" value="1"/>
</dbReference>
<name>A0ABZ2AU95_9TREE</name>
<evidence type="ECO:0000313" key="3">
    <source>
        <dbReference type="Proteomes" id="UP001432216"/>
    </source>
</evidence>
<evidence type="ECO:0000313" key="2">
    <source>
        <dbReference type="EMBL" id="WVO22088.1"/>
    </source>
</evidence>
<accession>A0ABZ2AU95</accession>
<dbReference type="GeneID" id="89990185"/>
<reference evidence="2 3" key="1">
    <citation type="submission" date="2024-01" db="EMBL/GenBank/DDBJ databases">
        <title>Comparative genomics of Cryptococcus and Kwoniella reveals pathogenesis evolution and contrasting modes of karyotype evolution via chromosome fusion or intercentromeric recombination.</title>
        <authorList>
            <person name="Coelho M.A."/>
            <person name="David-Palma M."/>
            <person name="Shea T."/>
            <person name="Bowers K."/>
            <person name="McGinley-Smith S."/>
            <person name="Mohammad A.W."/>
            <person name="Gnirke A."/>
            <person name="Yurkov A.M."/>
            <person name="Nowrousian M."/>
            <person name="Sun S."/>
            <person name="Cuomo C.A."/>
            <person name="Heitman J."/>
        </authorList>
    </citation>
    <scope>NUCLEOTIDE SEQUENCE [LARGE SCALE GENOMIC DNA]</scope>
    <source>
        <strain evidence="2 3">7685027</strain>
    </source>
</reference>
<dbReference type="PANTHER" id="PTHR35585:SF1">
    <property type="entry name" value="HHE DOMAIN PROTEIN (AFU_ORTHOLOGUE AFUA_4G00730)"/>
    <property type="match status" value="1"/>
</dbReference>
<evidence type="ECO:0000259" key="1">
    <source>
        <dbReference type="Pfam" id="PF01814"/>
    </source>
</evidence>
<feature type="domain" description="Hemerythrin-like" evidence="1">
    <location>
        <begin position="7"/>
        <end position="119"/>
    </location>
</feature>
<dbReference type="EMBL" id="CP143810">
    <property type="protein sequence ID" value="WVO22088.1"/>
    <property type="molecule type" value="Genomic_DNA"/>
</dbReference>
<dbReference type="InterPro" id="IPR012312">
    <property type="entry name" value="Hemerythrin-like"/>
</dbReference>
<dbReference type="Gene3D" id="1.20.120.520">
    <property type="entry name" value="nmb1532 protein domain like"/>
    <property type="match status" value="1"/>
</dbReference>